<evidence type="ECO:0000313" key="9">
    <source>
        <dbReference type="EMBL" id="CAD8915913.1"/>
    </source>
</evidence>
<feature type="transmembrane region" description="Helical" evidence="7">
    <location>
        <begin position="115"/>
        <end position="136"/>
    </location>
</feature>
<evidence type="ECO:0000256" key="4">
    <source>
        <dbReference type="ARBA" id="ARBA00022794"/>
    </source>
</evidence>
<evidence type="ECO:0000313" key="8">
    <source>
        <dbReference type="EMBL" id="CAD8915912.1"/>
    </source>
</evidence>
<evidence type="ECO:0000256" key="2">
    <source>
        <dbReference type="ARBA" id="ARBA00015652"/>
    </source>
</evidence>
<name>A0A6T6WPW1_9STRA</name>
<sequence>MGDGGAAVIQWRFVATMAHFIVVWVALFHKDANVAASLAPGASEDDVSSTNAALTAGLVLSLLLFVLHWIGLFAGVSLFMRRVNLMALLLHGLGAVLTAWFVADAWRAESYWGLWLAFNLTPALGEVLVLLGTFLFRWIEW</sequence>
<evidence type="ECO:0000256" key="6">
    <source>
        <dbReference type="ARBA" id="ARBA00023136"/>
    </source>
</evidence>
<dbReference type="EMBL" id="HBFS01013514">
    <property type="protein sequence ID" value="CAD8915912.1"/>
    <property type="molecule type" value="Transcribed_RNA"/>
</dbReference>
<dbReference type="GO" id="GO:1904491">
    <property type="term" value="P:protein localization to ciliary transition zone"/>
    <property type="evidence" value="ECO:0007669"/>
    <property type="project" value="TreeGrafter"/>
</dbReference>
<dbReference type="PANTHER" id="PTHR34341">
    <property type="entry name" value="TRANSMEMBRANE PROTEIN 107"/>
    <property type="match status" value="1"/>
</dbReference>
<reference evidence="9" key="1">
    <citation type="submission" date="2021-01" db="EMBL/GenBank/DDBJ databases">
        <authorList>
            <person name="Corre E."/>
            <person name="Pelletier E."/>
            <person name="Niang G."/>
            <person name="Scheremetjew M."/>
            <person name="Finn R."/>
            <person name="Kale V."/>
            <person name="Holt S."/>
            <person name="Cochrane G."/>
            <person name="Meng A."/>
            <person name="Brown T."/>
            <person name="Cohen L."/>
        </authorList>
    </citation>
    <scope>NUCLEOTIDE SEQUENCE</scope>
    <source>
        <strain evidence="9">Ms1</strain>
    </source>
</reference>
<evidence type="ECO:0000256" key="3">
    <source>
        <dbReference type="ARBA" id="ARBA00022692"/>
    </source>
</evidence>
<gene>
    <name evidence="8" type="ORF">BSP0115_LOCUS9169</name>
    <name evidence="9" type="ORF">BSP0115_LOCUS9170</name>
</gene>
<protein>
    <recommendedName>
        <fullName evidence="2">Transmembrane protein 107</fullName>
    </recommendedName>
</protein>
<evidence type="ECO:0000256" key="7">
    <source>
        <dbReference type="SAM" id="Phobius"/>
    </source>
</evidence>
<dbReference type="PANTHER" id="PTHR34341:SF1">
    <property type="entry name" value="TRANSMEMBRANE PROTEIN 107"/>
    <property type="match status" value="1"/>
</dbReference>
<evidence type="ECO:0000256" key="1">
    <source>
        <dbReference type="ARBA" id="ARBA00004141"/>
    </source>
</evidence>
<keyword evidence="4" id="KW-0970">Cilium biogenesis/degradation</keyword>
<dbReference type="Pfam" id="PF14995">
    <property type="entry name" value="TMEM107"/>
    <property type="match status" value="1"/>
</dbReference>
<dbReference type="AlphaFoldDB" id="A0A6T6WPW1"/>
<dbReference type="GO" id="GO:1905515">
    <property type="term" value="P:non-motile cilium assembly"/>
    <property type="evidence" value="ECO:0007669"/>
    <property type="project" value="TreeGrafter"/>
</dbReference>
<feature type="transmembrane region" description="Helical" evidence="7">
    <location>
        <begin position="49"/>
        <end position="71"/>
    </location>
</feature>
<keyword evidence="3 7" id="KW-0812">Transmembrane</keyword>
<dbReference type="InterPro" id="IPR029248">
    <property type="entry name" value="TMEM107"/>
</dbReference>
<dbReference type="GO" id="GO:0036038">
    <property type="term" value="C:MKS complex"/>
    <property type="evidence" value="ECO:0007669"/>
    <property type="project" value="TreeGrafter"/>
</dbReference>
<keyword evidence="6 7" id="KW-0472">Membrane</keyword>
<dbReference type="EMBL" id="HBFS01013516">
    <property type="protein sequence ID" value="CAD8915913.1"/>
    <property type="molecule type" value="Transcribed_RNA"/>
</dbReference>
<feature type="transmembrane region" description="Helical" evidence="7">
    <location>
        <begin position="83"/>
        <end position="103"/>
    </location>
</feature>
<dbReference type="GO" id="GO:0016020">
    <property type="term" value="C:membrane"/>
    <property type="evidence" value="ECO:0007669"/>
    <property type="project" value="UniProtKB-SubCell"/>
</dbReference>
<organism evidence="9">
    <name type="scientific">Bicosoecida sp. CB-2014</name>
    <dbReference type="NCBI Taxonomy" id="1486930"/>
    <lineage>
        <taxon>Eukaryota</taxon>
        <taxon>Sar</taxon>
        <taxon>Stramenopiles</taxon>
        <taxon>Bigyra</taxon>
        <taxon>Opalozoa</taxon>
        <taxon>Bicosoecida</taxon>
    </lineage>
</organism>
<comment type="subcellular location">
    <subcellularLocation>
        <location evidence="1">Membrane</location>
        <topology evidence="1">Multi-pass membrane protein</topology>
    </subcellularLocation>
</comment>
<accession>A0A6T6WPW1</accession>
<evidence type="ECO:0000256" key="5">
    <source>
        <dbReference type="ARBA" id="ARBA00022989"/>
    </source>
</evidence>
<proteinExistence type="predicted"/>
<feature type="transmembrane region" description="Helical" evidence="7">
    <location>
        <begin position="12"/>
        <end position="29"/>
    </location>
</feature>
<keyword evidence="5 7" id="KW-1133">Transmembrane helix</keyword>